<feature type="compositionally biased region" description="Low complexity" evidence="3">
    <location>
        <begin position="1638"/>
        <end position="1658"/>
    </location>
</feature>
<evidence type="ECO:0000313" key="8">
    <source>
        <dbReference type="EMBL" id="KAK4244420.1"/>
    </source>
</evidence>
<feature type="compositionally biased region" description="Low complexity" evidence="3">
    <location>
        <begin position="11"/>
        <end position="24"/>
    </location>
</feature>
<dbReference type="InterPro" id="IPR004358">
    <property type="entry name" value="Sig_transdc_His_kin-like_C"/>
</dbReference>
<dbReference type="InterPro" id="IPR013655">
    <property type="entry name" value="PAS_fold_3"/>
</dbReference>
<feature type="compositionally biased region" description="Polar residues" evidence="3">
    <location>
        <begin position="133"/>
        <end position="147"/>
    </location>
</feature>
<feature type="domain" description="PAS" evidence="6">
    <location>
        <begin position="1141"/>
        <end position="1196"/>
    </location>
</feature>
<evidence type="ECO:0000256" key="2">
    <source>
        <dbReference type="PROSITE-ProRule" id="PRU00169"/>
    </source>
</evidence>
<feature type="region of interest" description="Disordered" evidence="3">
    <location>
        <begin position="1234"/>
        <end position="1270"/>
    </location>
</feature>
<feature type="region of interest" description="Disordered" evidence="3">
    <location>
        <begin position="1"/>
        <end position="183"/>
    </location>
</feature>
<dbReference type="PROSITE" id="PS50109">
    <property type="entry name" value="HIS_KIN"/>
    <property type="match status" value="1"/>
</dbReference>
<dbReference type="SUPFAM" id="SSF52172">
    <property type="entry name" value="CheY-like"/>
    <property type="match status" value="1"/>
</dbReference>
<dbReference type="SUPFAM" id="SSF55874">
    <property type="entry name" value="ATPase domain of HSP90 chaperone/DNA topoisomerase II/histidine kinase"/>
    <property type="match status" value="1"/>
</dbReference>
<feature type="compositionally biased region" description="Polar residues" evidence="3">
    <location>
        <begin position="365"/>
        <end position="375"/>
    </location>
</feature>
<dbReference type="CDD" id="cd00082">
    <property type="entry name" value="HisKA"/>
    <property type="match status" value="1"/>
</dbReference>
<dbReference type="InterPro" id="IPR003594">
    <property type="entry name" value="HATPase_dom"/>
</dbReference>
<dbReference type="Pfam" id="PF02518">
    <property type="entry name" value="HATPase_c"/>
    <property type="match status" value="1"/>
</dbReference>
<feature type="region of interest" description="Disordered" evidence="3">
    <location>
        <begin position="334"/>
        <end position="421"/>
    </location>
</feature>
<feature type="region of interest" description="Disordered" evidence="3">
    <location>
        <begin position="494"/>
        <end position="604"/>
    </location>
</feature>
<feature type="compositionally biased region" description="Basic and acidic residues" evidence="3">
    <location>
        <begin position="864"/>
        <end position="875"/>
    </location>
</feature>
<dbReference type="FunFam" id="3.30.450.20:FF:000149">
    <property type="entry name" value="Peroxide stress-activated histidine kinase mak1"/>
    <property type="match status" value="1"/>
</dbReference>
<dbReference type="Pfam" id="PF00072">
    <property type="entry name" value="Response_reg"/>
    <property type="match status" value="1"/>
</dbReference>
<dbReference type="GO" id="GO:0000155">
    <property type="term" value="F:phosphorelay sensor kinase activity"/>
    <property type="evidence" value="ECO:0007669"/>
    <property type="project" value="InterPro"/>
</dbReference>
<dbReference type="Gene3D" id="3.30.565.10">
    <property type="entry name" value="Histidine kinase-like ATPase, C-terminal domain"/>
    <property type="match status" value="1"/>
</dbReference>
<feature type="compositionally biased region" description="Basic and acidic residues" evidence="3">
    <location>
        <begin position="898"/>
        <end position="911"/>
    </location>
</feature>
<dbReference type="InterPro" id="IPR001789">
    <property type="entry name" value="Sig_transdc_resp-reg_receiver"/>
</dbReference>
<feature type="compositionally biased region" description="Basic and acidic residues" evidence="3">
    <location>
        <begin position="86"/>
        <end position="101"/>
    </location>
</feature>
<feature type="domain" description="Response regulatory" evidence="5">
    <location>
        <begin position="1895"/>
        <end position="2017"/>
    </location>
</feature>
<keyword evidence="1 2" id="KW-0597">Phosphoprotein</keyword>
<feature type="compositionally biased region" description="Low complexity" evidence="3">
    <location>
        <begin position="803"/>
        <end position="817"/>
    </location>
</feature>
<evidence type="ECO:0000259" key="4">
    <source>
        <dbReference type="PROSITE" id="PS50109"/>
    </source>
</evidence>
<dbReference type="EMBL" id="MU857740">
    <property type="protein sequence ID" value="KAK4244420.1"/>
    <property type="molecule type" value="Genomic_DNA"/>
</dbReference>
<feature type="compositionally biased region" description="Basic and acidic residues" evidence="3">
    <location>
        <begin position="52"/>
        <end position="61"/>
    </location>
</feature>
<organism evidence="8 9">
    <name type="scientific">Corynascus novoguineensis</name>
    <dbReference type="NCBI Taxonomy" id="1126955"/>
    <lineage>
        <taxon>Eukaryota</taxon>
        <taxon>Fungi</taxon>
        <taxon>Dikarya</taxon>
        <taxon>Ascomycota</taxon>
        <taxon>Pezizomycotina</taxon>
        <taxon>Sordariomycetes</taxon>
        <taxon>Sordariomycetidae</taxon>
        <taxon>Sordariales</taxon>
        <taxon>Chaetomiaceae</taxon>
        <taxon>Corynascus</taxon>
    </lineage>
</organism>
<dbReference type="InterPro" id="IPR005467">
    <property type="entry name" value="His_kinase_dom"/>
</dbReference>
<dbReference type="Pfam" id="PF13188">
    <property type="entry name" value="PAS_8"/>
    <property type="match status" value="1"/>
</dbReference>
<evidence type="ECO:0000256" key="1">
    <source>
        <dbReference type="ARBA" id="ARBA00022553"/>
    </source>
</evidence>
<dbReference type="SUPFAM" id="SSF55785">
    <property type="entry name" value="PYP-like sensor domain (PAS domain)"/>
    <property type="match status" value="2"/>
</dbReference>
<dbReference type="InterPro" id="IPR000700">
    <property type="entry name" value="PAS-assoc_C"/>
</dbReference>
<dbReference type="SUPFAM" id="SSF47384">
    <property type="entry name" value="Homodimeric domain of signal transducing histidine kinase"/>
    <property type="match status" value="1"/>
</dbReference>
<dbReference type="Proteomes" id="UP001303647">
    <property type="component" value="Unassembled WGS sequence"/>
</dbReference>
<feature type="compositionally biased region" description="Polar residues" evidence="3">
    <location>
        <begin position="1602"/>
        <end position="1613"/>
    </location>
</feature>
<feature type="modified residue" description="4-aspartylphosphate" evidence="2">
    <location>
        <position position="1947"/>
    </location>
</feature>
<feature type="compositionally biased region" description="Low complexity" evidence="3">
    <location>
        <begin position="153"/>
        <end position="166"/>
    </location>
</feature>
<keyword evidence="9" id="KW-1185">Reference proteome</keyword>
<feature type="region of interest" description="Disordered" evidence="3">
    <location>
        <begin position="1590"/>
        <end position="1667"/>
    </location>
</feature>
<feature type="region of interest" description="Disordered" evidence="3">
    <location>
        <begin position="788"/>
        <end position="961"/>
    </location>
</feature>
<feature type="domain" description="PAC" evidence="7">
    <location>
        <begin position="1296"/>
        <end position="1350"/>
    </location>
</feature>
<feature type="compositionally biased region" description="Basic and acidic residues" evidence="3">
    <location>
        <begin position="926"/>
        <end position="935"/>
    </location>
</feature>
<dbReference type="InterPro" id="IPR035965">
    <property type="entry name" value="PAS-like_dom_sf"/>
</dbReference>
<sequence>MSSGPVSNAEGSHPSSGPGSSGPRPSRDETMFFKDKLEPAMAGGPTAPADQQDLRQDDKTPTGRYETLSPVARDGQSRSGGPGEIGPRDAQRQLSEYRENLARQMGSRELPPTTRGGQPAMNVHSSKRVSPIQEENSPSSQPRSFGSASEPLHTSTSTASTGSGHTVRAGSATPGPIAGTPSYPFPRMASSSFLPPAFHRPFTTLSPTVPPDGHRPLPETLRGHDTLVSNPSTPASNLTFLPAGCSQTVPDNRDFPSPNLYELALMLSAEPGLDAWWHTVVQIMVDVYKAERVTLAVPADSTDIENVPWGQKATYNAHREDDLSLAYLARGSSLMPSSTDETPDRFPQAAEPPAKLAPSRPVLQSRHSFTSYEQNRQGDEEERAAPPQRRPQLLSRSKSHHPTTTIHRPDHGSHGDGNSTSLNREALEQHDALEEQQEIPSWEAPFSAPRQGHGKVLNVLQALDYEADPLIDHNGILRILDRGRVVALTRSYPYLNQEPGGKNVPSDARTAPGAKSPEGPRKRPKKPRSDSLSKLSSILGSAAALSPSTSRVARPQTLERKLTLASRMEDETPQPPTPKYEEYEQAPPSPWSQSPAPSPAVRADPAENPFFTDAMVDEESFNPSGAPTDYSAMVPPEAIGVDNSWTVLHIPLSHVLLSRPNPTFKLDPSLMEQKISARKSGDPSPTANLSPERTVKEKHAPIAILSILSPIIPYPSNLRHSLEHLAPHLATSFSLCRHYTNLETELNGLQKRRPQTAGFGALRPDGRPLADPTVLSSFAYTPAEDVASRDSMAGSMTSPSDYSGPARSAAGSPGGTPNWDASSLNLVMDSKRGHPSSPAPVHADSYFSPLTKGPAHTGQRPRRNSRETPLSEKRSSLRLSAGKVQLYDQATVSPVATDSRRSAESVRHESEESSLAGAQQRQSGPAREKTEHASGEKGTAVTAQAEGLKPVAGTPTPTPHRHTQLHSYGADFASTFQSLPPSSTIPRGIPHPTPSRSGSMAQTDMTPPSDKLKGLILDSLPAHVFVALPQTGEIVWVNSRFLTYRGQTSGDLAADPWGSIHPEDREAYLREWSQCVRTGEQFAKKVRIRRFDGAYRWFYARAVASKDKRGVIMQFLGSYMDIHDQHMAEVKAARQEEVLASEAKHRLLANLIPQIIFTATEDEGITFANEQWLSYTGQVSDDVLGLGFMDYVHPDDLAKCRIPPTEQSTHGLKGALSHGRSFSADHTISRQSEKLLAVSDRGGRDLGQRRSWNNSPTSNGSNDGTANSHLPTANLTELAKKGVIKVSTDSSGRLSYTTEIRLRSKSGEYRWHLIRCVEIDNVDFGNGASSYFGSATDINDLKLLETKLKEAMDSKGRFLSNMSHEIRTPLIGISGMVSFLQDTTLNEEQRDYTNTIQTSANSLLMIINDILDLSKVDAGMMKLNHEWFHTRSLIEDVNELVSTMAVAKRLELNYVVEEDVPAWVKGDKVRIRQVLLNVIGNAIKFTAKGEVFSKCRVVIPEDVPLRPDEIMLEFSIIDTGRGFTKEEAELIFKPFSQIDGSSTRQHGGSGLGLVISRQLVELHGGKMVGTAVPGEGSTFTFTARFGLPTETDHPESWAGPQMTPSLMQPTPLASTHLPAMSELREQPSGSPSTTNPFLVSPAGVSSGSSELSTTSSHSRATDRSSMTSVNAGLVRFSQAARVSGQDLSQMKLEMPSRRSSPGSTSTASPEESVKKQQQTPTVFSILIICPQTHSREATTKHIEMTLPKSIPHQITAVASVEEAHSFIGGEDPVRFTHIVVNLPTPEEVISLMDTVSQSTSTTTGNTTILILSDSVQRQAVTKLVAGTKYEAVLSNNNVTYIYKPVKPSRFAVIFDPAKERDLSIDHNRSTAQRLVEDQRQSYLEMERRMGGKGYKVLLVEDNPVNQKVLQKYLKRVGVTVELAADGVECTEMVFSKGWGYYALILCDLHMPRKDGYQACREVRAWEAKCGRGLLPIIALSANVMSDVQEKCVEAGFNDYVTKPVDFIDLSRALSKFF</sequence>
<dbReference type="PROSITE" id="PS50112">
    <property type="entry name" value="PAS"/>
    <property type="match status" value="1"/>
</dbReference>
<dbReference type="SMART" id="SM00387">
    <property type="entry name" value="HATPase_c"/>
    <property type="match status" value="1"/>
</dbReference>
<feature type="region of interest" description="Disordered" evidence="3">
    <location>
        <begin position="673"/>
        <end position="694"/>
    </location>
</feature>
<dbReference type="PANTHER" id="PTHR45339:SF5">
    <property type="entry name" value="HISTIDINE KINASE"/>
    <property type="match status" value="1"/>
</dbReference>
<dbReference type="NCBIfam" id="TIGR00229">
    <property type="entry name" value="sensory_box"/>
    <property type="match status" value="1"/>
</dbReference>
<dbReference type="Gene3D" id="1.10.287.130">
    <property type="match status" value="1"/>
</dbReference>
<evidence type="ECO:0000259" key="7">
    <source>
        <dbReference type="PROSITE" id="PS50113"/>
    </source>
</evidence>
<reference evidence="8" key="2">
    <citation type="submission" date="2023-05" db="EMBL/GenBank/DDBJ databases">
        <authorList>
            <consortium name="Lawrence Berkeley National Laboratory"/>
            <person name="Steindorff A."/>
            <person name="Hensen N."/>
            <person name="Bonometti L."/>
            <person name="Westerberg I."/>
            <person name="Brannstrom I.O."/>
            <person name="Guillou S."/>
            <person name="Cros-Aarteil S."/>
            <person name="Calhoun S."/>
            <person name="Haridas S."/>
            <person name="Kuo A."/>
            <person name="Mondo S."/>
            <person name="Pangilinan J."/>
            <person name="Riley R."/>
            <person name="Labutti K."/>
            <person name="Andreopoulos B."/>
            <person name="Lipzen A."/>
            <person name="Chen C."/>
            <person name="Yanf M."/>
            <person name="Daum C."/>
            <person name="Ng V."/>
            <person name="Clum A."/>
            <person name="Ohm R."/>
            <person name="Martin F."/>
            <person name="Silar P."/>
            <person name="Natvig D."/>
            <person name="Lalanne C."/>
            <person name="Gautier V."/>
            <person name="Ament-Velasquez S.L."/>
            <person name="Kruys A."/>
            <person name="Hutchinson M.I."/>
            <person name="Powell A.J."/>
            <person name="Barry K."/>
            <person name="Miller A.N."/>
            <person name="Grigoriev I.V."/>
            <person name="Debuchy R."/>
            <person name="Gladieux P."/>
            <person name="Thoren M.H."/>
            <person name="Johannesson H."/>
        </authorList>
    </citation>
    <scope>NUCLEOTIDE SEQUENCE</scope>
    <source>
        <strain evidence="8">CBS 359.72</strain>
    </source>
</reference>
<dbReference type="CDD" id="cd16922">
    <property type="entry name" value="HATPase_EvgS-ArcB-TorS-like"/>
    <property type="match status" value="1"/>
</dbReference>
<dbReference type="SMART" id="SM00091">
    <property type="entry name" value="PAS"/>
    <property type="match status" value="2"/>
</dbReference>
<dbReference type="SMART" id="SM00086">
    <property type="entry name" value="PAC"/>
    <property type="match status" value="2"/>
</dbReference>
<evidence type="ECO:0000259" key="5">
    <source>
        <dbReference type="PROSITE" id="PS50110"/>
    </source>
</evidence>
<dbReference type="InterPro" id="IPR000014">
    <property type="entry name" value="PAS"/>
</dbReference>
<dbReference type="InterPro" id="IPR011006">
    <property type="entry name" value="CheY-like_superfamily"/>
</dbReference>
<dbReference type="InterPro" id="IPR036890">
    <property type="entry name" value="HATPase_C_sf"/>
</dbReference>
<dbReference type="Pfam" id="PF00512">
    <property type="entry name" value="HisKA"/>
    <property type="match status" value="1"/>
</dbReference>
<dbReference type="CDD" id="cd00130">
    <property type="entry name" value="PAS"/>
    <property type="match status" value="2"/>
</dbReference>
<dbReference type="InterPro" id="IPR036097">
    <property type="entry name" value="HisK_dim/P_sf"/>
</dbReference>
<feature type="compositionally biased region" description="Polar residues" evidence="3">
    <location>
        <begin position="1250"/>
        <end position="1270"/>
    </location>
</feature>
<dbReference type="InterPro" id="IPR001610">
    <property type="entry name" value="PAC"/>
</dbReference>
<comment type="caution">
    <text evidence="8">The sequence shown here is derived from an EMBL/GenBank/DDBJ whole genome shotgun (WGS) entry which is preliminary data.</text>
</comment>
<feature type="compositionally biased region" description="Polar residues" evidence="3">
    <location>
        <begin position="1"/>
        <end position="10"/>
    </location>
</feature>
<accession>A0AAN7CMC1</accession>
<dbReference type="FunFam" id="3.30.565.10:FF:000010">
    <property type="entry name" value="Sensor histidine kinase RcsC"/>
    <property type="match status" value="1"/>
</dbReference>
<name>A0AAN7CMC1_9PEZI</name>
<evidence type="ECO:0000256" key="3">
    <source>
        <dbReference type="SAM" id="MobiDB-lite"/>
    </source>
</evidence>
<reference evidence="8" key="1">
    <citation type="journal article" date="2023" name="Mol. Phylogenet. Evol.">
        <title>Genome-scale phylogeny and comparative genomics of the fungal order Sordariales.</title>
        <authorList>
            <person name="Hensen N."/>
            <person name="Bonometti L."/>
            <person name="Westerberg I."/>
            <person name="Brannstrom I.O."/>
            <person name="Guillou S."/>
            <person name="Cros-Aarteil S."/>
            <person name="Calhoun S."/>
            <person name="Haridas S."/>
            <person name="Kuo A."/>
            <person name="Mondo S."/>
            <person name="Pangilinan J."/>
            <person name="Riley R."/>
            <person name="LaButti K."/>
            <person name="Andreopoulos B."/>
            <person name="Lipzen A."/>
            <person name="Chen C."/>
            <person name="Yan M."/>
            <person name="Daum C."/>
            <person name="Ng V."/>
            <person name="Clum A."/>
            <person name="Steindorff A."/>
            <person name="Ohm R.A."/>
            <person name="Martin F."/>
            <person name="Silar P."/>
            <person name="Natvig D.O."/>
            <person name="Lalanne C."/>
            <person name="Gautier V."/>
            <person name="Ament-Velasquez S.L."/>
            <person name="Kruys A."/>
            <person name="Hutchinson M.I."/>
            <person name="Powell A.J."/>
            <person name="Barry K."/>
            <person name="Miller A.N."/>
            <person name="Grigoriev I.V."/>
            <person name="Debuchy R."/>
            <person name="Gladieux P."/>
            <person name="Hiltunen Thoren M."/>
            <person name="Johannesson H."/>
        </authorList>
    </citation>
    <scope>NUCLEOTIDE SEQUENCE</scope>
    <source>
        <strain evidence="8">CBS 359.72</strain>
    </source>
</reference>
<evidence type="ECO:0000259" key="6">
    <source>
        <dbReference type="PROSITE" id="PS50112"/>
    </source>
</evidence>
<dbReference type="FunFam" id="3.40.50.2300:FF:000158">
    <property type="entry name" value="Sensor histidine kinase/response regulator"/>
    <property type="match status" value="1"/>
</dbReference>
<gene>
    <name evidence="8" type="ORF">C7999DRAFT_17334</name>
</gene>
<dbReference type="CDD" id="cd17546">
    <property type="entry name" value="REC_hyHK_CKI1_RcsC-like"/>
    <property type="match status" value="1"/>
</dbReference>
<dbReference type="PANTHER" id="PTHR45339">
    <property type="entry name" value="HYBRID SIGNAL TRANSDUCTION HISTIDINE KINASE J"/>
    <property type="match status" value="1"/>
</dbReference>
<dbReference type="SMART" id="SM00388">
    <property type="entry name" value="HisKA"/>
    <property type="match status" value="1"/>
</dbReference>
<feature type="domain" description="PAC" evidence="7">
    <location>
        <begin position="1082"/>
        <end position="1134"/>
    </location>
</feature>
<evidence type="ECO:0000313" key="9">
    <source>
        <dbReference type="Proteomes" id="UP001303647"/>
    </source>
</evidence>
<feature type="compositionally biased region" description="Low complexity" evidence="3">
    <location>
        <begin position="530"/>
        <end position="548"/>
    </location>
</feature>
<feature type="domain" description="Histidine kinase" evidence="4">
    <location>
        <begin position="1361"/>
        <end position="1587"/>
    </location>
</feature>
<dbReference type="Pfam" id="PF08447">
    <property type="entry name" value="PAS_3"/>
    <property type="match status" value="1"/>
</dbReference>
<dbReference type="FunFam" id="1.10.287.130:FF:000050">
    <property type="entry name" value="Related to histidine kinase"/>
    <property type="match status" value="1"/>
</dbReference>
<feature type="compositionally biased region" description="Basic and acidic residues" evidence="3">
    <location>
        <begin position="557"/>
        <end position="570"/>
    </location>
</feature>
<dbReference type="InterPro" id="IPR003661">
    <property type="entry name" value="HisK_dim/P_dom"/>
</dbReference>
<feature type="compositionally biased region" description="Polar residues" evidence="3">
    <location>
        <begin position="1627"/>
        <end position="1637"/>
    </location>
</feature>
<dbReference type="Gene3D" id="3.40.50.2300">
    <property type="match status" value="1"/>
</dbReference>
<protein>
    <submittedName>
        <fullName evidence="8">Uncharacterized protein</fullName>
    </submittedName>
</protein>
<dbReference type="SMART" id="SM00448">
    <property type="entry name" value="REC"/>
    <property type="match status" value="1"/>
</dbReference>
<feature type="compositionally biased region" description="Low complexity" evidence="3">
    <location>
        <begin position="1697"/>
        <end position="1710"/>
    </location>
</feature>
<feature type="region of interest" description="Disordered" evidence="3">
    <location>
        <begin position="1682"/>
        <end position="1718"/>
    </location>
</feature>
<dbReference type="Gene3D" id="3.30.450.20">
    <property type="entry name" value="PAS domain"/>
    <property type="match status" value="2"/>
</dbReference>
<feature type="compositionally biased region" description="Basic and acidic residues" evidence="3">
    <location>
        <begin position="25"/>
        <end position="38"/>
    </location>
</feature>
<dbReference type="PROSITE" id="PS50110">
    <property type="entry name" value="RESPONSE_REGULATORY"/>
    <property type="match status" value="1"/>
</dbReference>
<proteinExistence type="predicted"/>
<dbReference type="PROSITE" id="PS50113">
    <property type="entry name" value="PAC"/>
    <property type="match status" value="2"/>
</dbReference>
<dbReference type="PRINTS" id="PR00344">
    <property type="entry name" value="BCTRLSENSOR"/>
</dbReference>